<feature type="chain" id="PRO_5011744497" evidence="2">
    <location>
        <begin position="23"/>
        <end position="325"/>
    </location>
</feature>
<protein>
    <submittedName>
        <fullName evidence="4">Gluconolactonase</fullName>
    </submittedName>
</protein>
<evidence type="ECO:0000256" key="2">
    <source>
        <dbReference type="SAM" id="SignalP"/>
    </source>
</evidence>
<dbReference type="InterPro" id="IPR011042">
    <property type="entry name" value="6-blade_b-propeller_TolB-like"/>
</dbReference>
<keyword evidence="2" id="KW-0732">Signal</keyword>
<keyword evidence="1" id="KW-0378">Hydrolase</keyword>
<feature type="signal peptide" evidence="2">
    <location>
        <begin position="1"/>
        <end position="22"/>
    </location>
</feature>
<proteinExistence type="predicted"/>
<gene>
    <name evidence="4" type="ORF">SAMN04488541_10447</name>
</gene>
<dbReference type="Pfam" id="PF08450">
    <property type="entry name" value="SGL"/>
    <property type="match status" value="1"/>
</dbReference>
<dbReference type="STRING" id="1003.SAMN04488541_10447"/>
<name>A0A1I2JD87_9BACT</name>
<dbReference type="AlphaFoldDB" id="A0A1I2JD87"/>
<reference evidence="5" key="1">
    <citation type="submission" date="2016-10" db="EMBL/GenBank/DDBJ databases">
        <authorList>
            <person name="Varghese N."/>
            <person name="Submissions S."/>
        </authorList>
    </citation>
    <scope>NUCLEOTIDE SEQUENCE [LARGE SCALE GENOMIC DNA]</scope>
    <source>
        <strain>GEY</strain>
        <strain evidence="5">DSM 9560</strain>
    </source>
</reference>
<dbReference type="Proteomes" id="UP000199513">
    <property type="component" value="Unassembled WGS sequence"/>
</dbReference>
<dbReference type="EMBL" id="FONY01000044">
    <property type="protein sequence ID" value="SFF50836.1"/>
    <property type="molecule type" value="Genomic_DNA"/>
</dbReference>
<organism evidence="4 5">
    <name type="scientific">Thermoflexibacter ruber</name>
    <dbReference type="NCBI Taxonomy" id="1003"/>
    <lineage>
        <taxon>Bacteria</taxon>
        <taxon>Pseudomonadati</taxon>
        <taxon>Bacteroidota</taxon>
        <taxon>Cytophagia</taxon>
        <taxon>Cytophagales</taxon>
        <taxon>Thermoflexibacteraceae</taxon>
        <taxon>Thermoflexibacter</taxon>
    </lineage>
</organism>
<evidence type="ECO:0000313" key="5">
    <source>
        <dbReference type="Proteomes" id="UP000199513"/>
    </source>
</evidence>
<dbReference type="InterPro" id="IPR051262">
    <property type="entry name" value="SMP-30/CGR1_Lactonase"/>
</dbReference>
<evidence type="ECO:0000256" key="1">
    <source>
        <dbReference type="ARBA" id="ARBA00022801"/>
    </source>
</evidence>
<evidence type="ECO:0000313" key="4">
    <source>
        <dbReference type="EMBL" id="SFF50836.1"/>
    </source>
</evidence>
<dbReference type="PANTHER" id="PTHR47572:SF4">
    <property type="entry name" value="LACTONASE DRP35"/>
    <property type="match status" value="1"/>
</dbReference>
<dbReference type="InterPro" id="IPR013658">
    <property type="entry name" value="SGL"/>
</dbReference>
<feature type="domain" description="SMP-30/Gluconolactonase/LRE-like region" evidence="3">
    <location>
        <begin position="53"/>
        <end position="306"/>
    </location>
</feature>
<dbReference type="Gene3D" id="2.120.10.30">
    <property type="entry name" value="TolB, C-terminal domain"/>
    <property type="match status" value="1"/>
</dbReference>
<accession>A0A1I2JD87</accession>
<keyword evidence="5" id="KW-1185">Reference proteome</keyword>
<sequence>MKKLTTYFLLHLFSLASLYAQSGTVKKIDKDFDKIISADAQAEKVASGFIFVEGPLWHRDGFLIFSDIPANRIYKIDANGKSEVFMEKSGYSGTDSPTGEIGTNGLAYDQEGRLLLCQHGNRQVVRVEKDGSQTVLANAYQGKKLNSPNDIVCRKDGTIYFTDPSWGLEKNSNKPQREISFNGVYRYANGQLYVIDSTLAKPNGIVLSPDGNTLYVADISKKWFSYTLNKDGSVKSKKLFFDASAINGKGHMDGMKVDVKGNVYATGPDGVMIFSPKGKYLGAVQFAETAANVGWGDTDGKTLYATCNTSIYRIKFKNRGLRYVK</sequence>
<dbReference type="SUPFAM" id="SSF63829">
    <property type="entry name" value="Calcium-dependent phosphotriesterase"/>
    <property type="match status" value="1"/>
</dbReference>
<dbReference type="PANTHER" id="PTHR47572">
    <property type="entry name" value="LIPOPROTEIN-RELATED"/>
    <property type="match status" value="1"/>
</dbReference>
<evidence type="ECO:0000259" key="3">
    <source>
        <dbReference type="Pfam" id="PF08450"/>
    </source>
</evidence>
<dbReference type="GO" id="GO:0016787">
    <property type="term" value="F:hydrolase activity"/>
    <property type="evidence" value="ECO:0007669"/>
    <property type="project" value="UniProtKB-KW"/>
</dbReference>